<evidence type="ECO:0000313" key="2">
    <source>
        <dbReference type="Proteomes" id="UP000530060"/>
    </source>
</evidence>
<comment type="caution">
    <text evidence="1">The sequence shown here is derived from an EMBL/GenBank/DDBJ whole genome shotgun (WGS) entry which is preliminary data.</text>
</comment>
<dbReference type="PROSITE" id="PS51257">
    <property type="entry name" value="PROKAR_LIPOPROTEIN"/>
    <property type="match status" value="1"/>
</dbReference>
<reference evidence="1 2" key="1">
    <citation type="submission" date="2020-06" db="EMBL/GenBank/DDBJ databases">
        <authorList>
            <person name="Criscuolo A."/>
        </authorList>
    </citation>
    <scope>NUCLEOTIDE SEQUENCE [LARGE SCALE GENOMIC DNA]</scope>
    <source>
        <strain evidence="2">CIP 111411</strain>
    </source>
</reference>
<gene>
    <name evidence="1" type="ORF">FLAT13_05080</name>
</gene>
<evidence type="ECO:0000313" key="1">
    <source>
        <dbReference type="EMBL" id="CAD0009755.1"/>
    </source>
</evidence>
<sequence>MKKKIAVILSLFLLISCNKIEDNQTLDQEDLKYIKSLGLLTESEIVYKFYSEYKKDVAGNFFTDRRVATYWIDKRNSKKNEVNYAYYNEIKKIDTIYNAGATYTPYILITKIDGKNFKVSVDGERKEITAFFKGVFREWKRKR</sequence>
<proteinExistence type="predicted"/>
<protein>
    <submittedName>
        <fullName evidence="1">Uncharacterized protein</fullName>
    </submittedName>
</protein>
<keyword evidence="2" id="KW-1185">Reference proteome</keyword>
<accession>A0A6V6ZDQ2</accession>
<dbReference type="AlphaFoldDB" id="A0A6V6ZDQ2"/>
<dbReference type="EMBL" id="CAIJDP010000115">
    <property type="protein sequence ID" value="CAD0009755.1"/>
    <property type="molecule type" value="Genomic_DNA"/>
</dbReference>
<dbReference type="Proteomes" id="UP000530060">
    <property type="component" value="Unassembled WGS sequence"/>
</dbReference>
<organism evidence="1 2">
    <name type="scientific">Flavobacterium salmonis</name>
    <dbReference type="NCBI Taxonomy" id="2654844"/>
    <lineage>
        <taxon>Bacteria</taxon>
        <taxon>Pseudomonadati</taxon>
        <taxon>Bacteroidota</taxon>
        <taxon>Flavobacteriia</taxon>
        <taxon>Flavobacteriales</taxon>
        <taxon>Flavobacteriaceae</taxon>
        <taxon>Flavobacterium</taxon>
    </lineage>
</organism>
<name>A0A6V6ZDQ2_9FLAO</name>
<dbReference type="RefSeq" id="WP_180910968.1">
    <property type="nucleotide sequence ID" value="NZ_CAIJDP010000115.1"/>
</dbReference>